<reference evidence="6 8" key="2">
    <citation type="journal article" date="2019" name="Nat. Microbiol.">
        <title>Wide diversity of methane and short-chain alkane metabolisms in uncultured archaea.</title>
        <authorList>
            <person name="Borrel G."/>
            <person name="Adam P.S."/>
            <person name="McKay L.J."/>
            <person name="Chen L.X."/>
            <person name="Sierra-Garcia I.N."/>
            <person name="Sieber C.M."/>
            <person name="Letourneur Q."/>
            <person name="Ghozlane A."/>
            <person name="Andersen G.L."/>
            <person name="Li W.J."/>
            <person name="Hallam S.J."/>
            <person name="Muyzer G."/>
            <person name="de Oliveira V.M."/>
            <person name="Inskeep W.P."/>
            <person name="Banfield J.F."/>
            <person name="Gribaldo S."/>
        </authorList>
    </citation>
    <scope>NUCLEOTIDE SEQUENCE [LARGE SCALE GENOMIC DNA]</scope>
    <source>
        <strain evidence="6">NM4</strain>
    </source>
</reference>
<dbReference type="OrthoDB" id="65887at2157"/>
<comment type="similarity">
    <text evidence="1 4">Belongs to the eukaryotic ribosomal protein eL39 family.</text>
</comment>
<dbReference type="Proteomes" id="UP000277582">
    <property type="component" value="Unassembled WGS sequence"/>
</dbReference>
<dbReference type="RefSeq" id="WP_125671873.1">
    <property type="nucleotide sequence ID" value="NZ_RCOS01000113.1"/>
</dbReference>
<protein>
    <recommendedName>
        <fullName evidence="4">Large ribosomal subunit protein eL39</fullName>
    </recommendedName>
</protein>
<dbReference type="InterPro" id="IPR000077">
    <property type="entry name" value="Ribosomal_eL39"/>
</dbReference>
<sequence>MARYWTLSSKLRYARAMKENKRLPLWVYLRTGRKVRARPLRNWRRSRLQL</sequence>
<dbReference type="GO" id="GO:0005840">
    <property type="term" value="C:ribosome"/>
    <property type="evidence" value="ECO:0007669"/>
    <property type="project" value="UniProtKB-KW"/>
</dbReference>
<keyword evidence="7" id="KW-1185">Reference proteome</keyword>
<name>A0A429GIB2_9CREN</name>
<dbReference type="AlphaFoldDB" id="A0A429GIB2"/>
<dbReference type="EMBL" id="RCOS01000113">
    <property type="protein sequence ID" value="RSN73633.1"/>
    <property type="molecule type" value="Genomic_DNA"/>
</dbReference>
<evidence type="ECO:0000313" key="7">
    <source>
        <dbReference type="Proteomes" id="UP000277582"/>
    </source>
</evidence>
<dbReference type="GO" id="GO:1990904">
    <property type="term" value="C:ribonucleoprotein complex"/>
    <property type="evidence" value="ECO:0007669"/>
    <property type="project" value="UniProtKB-KW"/>
</dbReference>
<accession>A0A429GIB2</accession>
<dbReference type="Proteomes" id="UP000316217">
    <property type="component" value="Unassembled WGS sequence"/>
</dbReference>
<dbReference type="GO" id="GO:0006412">
    <property type="term" value="P:translation"/>
    <property type="evidence" value="ECO:0007669"/>
    <property type="project" value="UniProtKB-UniRule"/>
</dbReference>
<dbReference type="GO" id="GO:0003735">
    <property type="term" value="F:structural constituent of ribosome"/>
    <property type="evidence" value="ECO:0007669"/>
    <property type="project" value="InterPro"/>
</dbReference>
<evidence type="ECO:0000313" key="6">
    <source>
        <dbReference type="EMBL" id="RZN61806.1"/>
    </source>
</evidence>
<evidence type="ECO:0000313" key="5">
    <source>
        <dbReference type="EMBL" id="RSN73633.1"/>
    </source>
</evidence>
<proteinExistence type="inferred from homology"/>
<dbReference type="Pfam" id="PF00832">
    <property type="entry name" value="Ribosomal_L39"/>
    <property type="match status" value="1"/>
</dbReference>
<evidence type="ECO:0000256" key="2">
    <source>
        <dbReference type="ARBA" id="ARBA00022980"/>
    </source>
</evidence>
<dbReference type="HAMAP" id="MF_00629">
    <property type="entry name" value="Ribosomal_eL39"/>
    <property type="match status" value="1"/>
</dbReference>
<organism evidence="5 7">
    <name type="scientific">Candidatus Methanodesulfokora washburnensis</name>
    <dbReference type="NCBI Taxonomy" id="2478471"/>
    <lineage>
        <taxon>Archaea</taxon>
        <taxon>Thermoproteota</taxon>
        <taxon>Candidatus Korarchaeia</taxon>
        <taxon>Candidatus Korarchaeia incertae sedis</taxon>
        <taxon>Candidatus Methanodesulfokora</taxon>
    </lineage>
</organism>
<dbReference type="EMBL" id="RXII01000066">
    <property type="protein sequence ID" value="RZN61806.1"/>
    <property type="molecule type" value="Genomic_DNA"/>
</dbReference>
<keyword evidence="2 4" id="KW-0689">Ribosomal protein</keyword>
<evidence type="ECO:0000256" key="1">
    <source>
        <dbReference type="ARBA" id="ARBA00009339"/>
    </source>
</evidence>
<dbReference type="InterPro" id="IPR023626">
    <property type="entry name" value="Ribosomal_eL39_dom_sf"/>
</dbReference>
<gene>
    <name evidence="4 5" type="primary">rpl39e</name>
    <name evidence="5" type="ORF">D6D85_10225</name>
    <name evidence="6" type="ORF">EF810_04220</name>
</gene>
<dbReference type="SUPFAM" id="SSF48662">
    <property type="entry name" value="Ribosomal protein L39e"/>
    <property type="match status" value="1"/>
</dbReference>
<keyword evidence="3 4" id="KW-0687">Ribonucleoprotein</keyword>
<evidence type="ECO:0000256" key="4">
    <source>
        <dbReference type="HAMAP-Rule" id="MF_00629"/>
    </source>
</evidence>
<dbReference type="Gene3D" id="1.10.1620.10">
    <property type="entry name" value="Ribosomal protein L39e"/>
    <property type="match status" value="1"/>
</dbReference>
<comment type="caution">
    <text evidence="5">The sequence shown here is derived from an EMBL/GenBank/DDBJ whole genome shotgun (WGS) entry which is preliminary data.</text>
</comment>
<evidence type="ECO:0000256" key="3">
    <source>
        <dbReference type="ARBA" id="ARBA00023274"/>
    </source>
</evidence>
<reference evidence="5 7" key="1">
    <citation type="submission" date="2018-10" db="EMBL/GenBank/DDBJ databases">
        <title>Co-occurring genomic capacity for anaerobic methane metabolism and dissimilatory sulfite reduction discovered in the Korarchaeota.</title>
        <authorList>
            <person name="Mckay L.J."/>
            <person name="Dlakic M."/>
            <person name="Fields M.W."/>
            <person name="Delmont T.O."/>
            <person name="Eren A.M."/>
            <person name="Jay Z.J."/>
            <person name="Klingelsmith K.B."/>
            <person name="Rusch D.B."/>
            <person name="Inskeep W.P."/>
        </authorList>
    </citation>
    <scope>NUCLEOTIDE SEQUENCE [LARGE SCALE GENOMIC DNA]</scope>
    <source>
        <strain evidence="5 7">MDKW</strain>
    </source>
</reference>
<evidence type="ECO:0000313" key="8">
    <source>
        <dbReference type="Proteomes" id="UP000316217"/>
    </source>
</evidence>